<dbReference type="SUPFAM" id="SSF160631">
    <property type="entry name" value="SMI1/KNR4-like"/>
    <property type="match status" value="1"/>
</dbReference>
<reference evidence="1 2" key="1">
    <citation type="submission" date="2023-03" db="EMBL/GenBank/DDBJ databases">
        <title>Bacillus Genome Sequencing.</title>
        <authorList>
            <person name="Dunlap C."/>
        </authorList>
    </citation>
    <scope>NUCLEOTIDE SEQUENCE [LARGE SCALE GENOMIC DNA]</scope>
    <source>
        <strain evidence="1 2">B-23453</strain>
    </source>
</reference>
<evidence type="ECO:0008006" key="3">
    <source>
        <dbReference type="Google" id="ProtNLM"/>
    </source>
</evidence>
<dbReference type="Gene3D" id="3.40.1580.10">
    <property type="entry name" value="SMI1/KNR4-like"/>
    <property type="match status" value="1"/>
</dbReference>
<dbReference type="RefSeq" id="WP_083953031.1">
    <property type="nucleotide sequence ID" value="NZ_JARMAB010000020.1"/>
</dbReference>
<sequence>MLTENRLNIIVEKLEMVPSQKIQIQFEIDDDKETLNFILFLEEEFERAQIGYRMDQQGKTLIGNNSGDWEDGWFVIGYDADLGDPLFVDTSDSFYPVLTAEKGLGEWEPSVLFDSFDEFLNKAVFK</sequence>
<proteinExistence type="predicted"/>
<organism evidence="1 2">
    <name type="scientific">Heyndrickxia acidicola</name>
    <dbReference type="NCBI Taxonomy" id="209389"/>
    <lineage>
        <taxon>Bacteria</taxon>
        <taxon>Bacillati</taxon>
        <taxon>Bacillota</taxon>
        <taxon>Bacilli</taxon>
        <taxon>Bacillales</taxon>
        <taxon>Bacillaceae</taxon>
        <taxon>Heyndrickxia</taxon>
    </lineage>
</organism>
<protein>
    <recommendedName>
        <fullName evidence="3">SMI1/KNR4 family protein</fullName>
    </recommendedName>
</protein>
<dbReference type="Proteomes" id="UP001341444">
    <property type="component" value="Unassembled WGS sequence"/>
</dbReference>
<keyword evidence="2" id="KW-1185">Reference proteome</keyword>
<gene>
    <name evidence="1" type="ORF">P4T90_13580</name>
</gene>
<name>A0ABU6MHC6_9BACI</name>
<evidence type="ECO:0000313" key="2">
    <source>
        <dbReference type="Proteomes" id="UP001341444"/>
    </source>
</evidence>
<dbReference type="InterPro" id="IPR037883">
    <property type="entry name" value="Knr4/Smi1-like_sf"/>
</dbReference>
<dbReference type="EMBL" id="JARMAB010000020">
    <property type="protein sequence ID" value="MED1204085.1"/>
    <property type="molecule type" value="Genomic_DNA"/>
</dbReference>
<accession>A0ABU6MHC6</accession>
<comment type="caution">
    <text evidence="1">The sequence shown here is derived from an EMBL/GenBank/DDBJ whole genome shotgun (WGS) entry which is preliminary data.</text>
</comment>
<evidence type="ECO:0000313" key="1">
    <source>
        <dbReference type="EMBL" id="MED1204085.1"/>
    </source>
</evidence>